<dbReference type="InterPro" id="IPR055170">
    <property type="entry name" value="GFO_IDH_MocA-like_dom"/>
</dbReference>
<protein>
    <submittedName>
        <fullName evidence="5">Dehydrogenase</fullName>
    </submittedName>
</protein>
<dbReference type="Pfam" id="PF01408">
    <property type="entry name" value="GFO_IDH_MocA"/>
    <property type="match status" value="1"/>
</dbReference>
<keyword evidence="1" id="KW-0560">Oxidoreductase</keyword>
<organism evidence="5 6">
    <name type="scientific">Mobilicoccus caccae</name>
    <dbReference type="NCBI Taxonomy" id="1859295"/>
    <lineage>
        <taxon>Bacteria</taxon>
        <taxon>Bacillati</taxon>
        <taxon>Actinomycetota</taxon>
        <taxon>Actinomycetes</taxon>
        <taxon>Micrococcales</taxon>
        <taxon>Dermatophilaceae</taxon>
        <taxon>Mobilicoccus</taxon>
    </lineage>
</organism>
<comment type="caution">
    <text evidence="5">The sequence shown here is derived from an EMBL/GenBank/DDBJ whole genome shotgun (WGS) entry which is preliminary data.</text>
</comment>
<feature type="domain" description="Gfo/Idh/MocA-like oxidoreductase N-terminal" evidence="3">
    <location>
        <begin position="1"/>
        <end position="67"/>
    </location>
</feature>
<dbReference type="Proteomes" id="UP001157126">
    <property type="component" value="Unassembled WGS sequence"/>
</dbReference>
<dbReference type="Gene3D" id="3.40.50.720">
    <property type="entry name" value="NAD(P)-binding Rossmann-like Domain"/>
    <property type="match status" value="1"/>
</dbReference>
<keyword evidence="2" id="KW-0520">NAD</keyword>
<evidence type="ECO:0000313" key="5">
    <source>
        <dbReference type="EMBL" id="GMA41704.1"/>
    </source>
</evidence>
<reference evidence="6" key="1">
    <citation type="journal article" date="2019" name="Int. J. Syst. Evol. Microbiol.">
        <title>The Global Catalogue of Microorganisms (GCM) 10K type strain sequencing project: providing services to taxonomists for standard genome sequencing and annotation.</title>
        <authorList>
            <consortium name="The Broad Institute Genomics Platform"/>
            <consortium name="The Broad Institute Genome Sequencing Center for Infectious Disease"/>
            <person name="Wu L."/>
            <person name="Ma J."/>
        </authorList>
    </citation>
    <scope>NUCLEOTIDE SEQUENCE [LARGE SCALE GENOMIC DNA]</scope>
    <source>
        <strain evidence="6">NBRC 113072</strain>
    </source>
</reference>
<dbReference type="SUPFAM" id="SSF51735">
    <property type="entry name" value="NAD(P)-binding Rossmann-fold domains"/>
    <property type="match status" value="1"/>
</dbReference>
<dbReference type="InterPro" id="IPR036291">
    <property type="entry name" value="NAD(P)-bd_dom_sf"/>
</dbReference>
<evidence type="ECO:0000256" key="2">
    <source>
        <dbReference type="ARBA" id="ARBA00023027"/>
    </source>
</evidence>
<feature type="domain" description="GFO/IDH/MocA-like oxidoreductase" evidence="4">
    <location>
        <begin position="76"/>
        <end position="221"/>
    </location>
</feature>
<evidence type="ECO:0000259" key="3">
    <source>
        <dbReference type="Pfam" id="PF01408"/>
    </source>
</evidence>
<keyword evidence="6" id="KW-1185">Reference proteome</keyword>
<dbReference type="InterPro" id="IPR000683">
    <property type="entry name" value="Gfo/Idh/MocA-like_OxRdtase_N"/>
</dbReference>
<dbReference type="PANTHER" id="PTHR43818">
    <property type="entry name" value="BCDNA.GH03377"/>
    <property type="match status" value="1"/>
</dbReference>
<dbReference type="PANTHER" id="PTHR43818:SF11">
    <property type="entry name" value="BCDNA.GH03377"/>
    <property type="match status" value="1"/>
</dbReference>
<sequence length="327" mass="33957">MDELAADPSIDAVSVVVGNDLHLPLTKTLLEAGKHVLCEKPLAGSLADAREMAALERNTDLVTAVGYTYRRVAAVAAIRDRIAAGELGDLSVVDGRYWCDYSCDPGAPLTWRYLGAPGSGALADLGVHLIDMLEHVLDSPIVSVSGGSLTNAIPTRPKPLGTVVGHEIGAVSEEHGEVTNEDSAAFVARFASGTSATVSTSRTAFGMPNGLSFGIHGNAGHAAFDWHRPAEYTFNAFSGDAPTGPRQVIVGPRDPYFAGGYPMQAPANGAGNAESFAYQARAFLDQIVGITDEVEPCATFADGLHTLEVIDAVVRSAASGGGLVTVP</sequence>
<evidence type="ECO:0000256" key="1">
    <source>
        <dbReference type="ARBA" id="ARBA00023002"/>
    </source>
</evidence>
<dbReference type="Gene3D" id="3.30.360.10">
    <property type="entry name" value="Dihydrodipicolinate Reductase, domain 2"/>
    <property type="match status" value="1"/>
</dbReference>
<proteinExistence type="predicted"/>
<dbReference type="SUPFAM" id="SSF55347">
    <property type="entry name" value="Glyceraldehyde-3-phosphate dehydrogenase-like, C-terminal domain"/>
    <property type="match status" value="1"/>
</dbReference>
<dbReference type="EMBL" id="BSUO01000001">
    <property type="protein sequence ID" value="GMA41704.1"/>
    <property type="molecule type" value="Genomic_DNA"/>
</dbReference>
<name>A0ABQ6IW50_9MICO</name>
<dbReference type="Pfam" id="PF22725">
    <property type="entry name" value="GFO_IDH_MocA_C3"/>
    <property type="match status" value="1"/>
</dbReference>
<dbReference type="InterPro" id="IPR050463">
    <property type="entry name" value="Gfo/Idh/MocA_oxidrdct_glycsds"/>
</dbReference>
<accession>A0ABQ6IW50</accession>
<gene>
    <name evidence="5" type="ORF">GCM10025883_37490</name>
</gene>
<evidence type="ECO:0000259" key="4">
    <source>
        <dbReference type="Pfam" id="PF22725"/>
    </source>
</evidence>
<evidence type="ECO:0000313" key="6">
    <source>
        <dbReference type="Proteomes" id="UP001157126"/>
    </source>
</evidence>